<keyword evidence="5" id="KW-0539">Nucleus</keyword>
<dbReference type="SUPFAM" id="SSF54001">
    <property type="entry name" value="Cysteine proteinases"/>
    <property type="match status" value="1"/>
</dbReference>
<feature type="compositionally biased region" description="Basic and acidic residues" evidence="6">
    <location>
        <begin position="423"/>
        <end position="433"/>
    </location>
</feature>
<dbReference type="Pfam" id="PF03835">
    <property type="entry name" value="Rad4"/>
    <property type="match status" value="1"/>
</dbReference>
<dbReference type="SMART" id="SM01031">
    <property type="entry name" value="BHD_2"/>
    <property type="match status" value="1"/>
</dbReference>
<evidence type="ECO:0000313" key="10">
    <source>
        <dbReference type="EMBL" id="TKA22060.1"/>
    </source>
</evidence>
<dbReference type="InterPro" id="IPR018325">
    <property type="entry name" value="Rad4/PNGase_transGLS-fold"/>
</dbReference>
<feature type="compositionally biased region" description="Acidic residues" evidence="6">
    <location>
        <begin position="64"/>
        <end position="86"/>
    </location>
</feature>
<dbReference type="Gene3D" id="3.30.70.2460">
    <property type="entry name" value="Rad4, beta-hairpin domain BHD3"/>
    <property type="match status" value="1"/>
</dbReference>
<feature type="compositionally biased region" description="Acidic residues" evidence="6">
    <location>
        <begin position="1072"/>
        <end position="1102"/>
    </location>
</feature>
<dbReference type="EMBL" id="NAJL01000086">
    <property type="protein sequence ID" value="TKA22060.1"/>
    <property type="molecule type" value="Genomic_DNA"/>
</dbReference>
<evidence type="ECO:0000313" key="11">
    <source>
        <dbReference type="Proteomes" id="UP000308549"/>
    </source>
</evidence>
<feature type="compositionally biased region" description="Basic and acidic residues" evidence="6">
    <location>
        <begin position="630"/>
        <end position="645"/>
    </location>
</feature>
<dbReference type="GO" id="GO:0003697">
    <property type="term" value="F:single-stranded DNA binding"/>
    <property type="evidence" value="ECO:0007669"/>
    <property type="project" value="TreeGrafter"/>
</dbReference>
<feature type="region of interest" description="Disordered" evidence="6">
    <location>
        <begin position="383"/>
        <end position="462"/>
    </location>
</feature>
<feature type="compositionally biased region" description="Acidic residues" evidence="6">
    <location>
        <begin position="101"/>
        <end position="119"/>
    </location>
</feature>
<evidence type="ECO:0000256" key="2">
    <source>
        <dbReference type="ARBA" id="ARBA00009525"/>
    </source>
</evidence>
<evidence type="ECO:0000256" key="1">
    <source>
        <dbReference type="ARBA" id="ARBA00004123"/>
    </source>
</evidence>
<keyword evidence="3" id="KW-0227">DNA damage</keyword>
<gene>
    <name evidence="10" type="ORF">B0A50_08440</name>
</gene>
<dbReference type="InterPro" id="IPR018327">
    <property type="entry name" value="BHD_2"/>
</dbReference>
<dbReference type="Pfam" id="PF10404">
    <property type="entry name" value="BHD_2"/>
    <property type="match status" value="1"/>
</dbReference>
<feature type="region of interest" description="Disordered" evidence="6">
    <location>
        <begin position="231"/>
        <end position="260"/>
    </location>
</feature>
<feature type="compositionally biased region" description="Basic residues" evidence="6">
    <location>
        <begin position="1"/>
        <end position="11"/>
    </location>
</feature>
<dbReference type="FunFam" id="3.30.70.2460:FF:000001">
    <property type="entry name" value="DNA repair protein Rad4 family"/>
    <property type="match status" value="1"/>
</dbReference>
<dbReference type="AlphaFoldDB" id="A0A4U0TJQ4"/>
<dbReference type="SMART" id="SM01032">
    <property type="entry name" value="BHD_3"/>
    <property type="match status" value="1"/>
</dbReference>
<dbReference type="GO" id="GO:0006289">
    <property type="term" value="P:nucleotide-excision repair"/>
    <property type="evidence" value="ECO:0007669"/>
    <property type="project" value="InterPro"/>
</dbReference>
<feature type="compositionally biased region" description="Low complexity" evidence="6">
    <location>
        <begin position="1052"/>
        <end position="1063"/>
    </location>
</feature>
<dbReference type="GO" id="GO:0000111">
    <property type="term" value="C:nucleotide-excision repair factor 2 complex"/>
    <property type="evidence" value="ECO:0007669"/>
    <property type="project" value="TreeGrafter"/>
</dbReference>
<dbReference type="InterPro" id="IPR018326">
    <property type="entry name" value="Rad4_beta-hairpin_dom1"/>
</dbReference>
<keyword evidence="4" id="KW-0234">DNA repair</keyword>
<sequence length="1202" mass="133758">MPPFISRKRQRSPSPAATPPSGKVKAAPKAVPTQKRNKTSVFEAVDAPADRKRDAVANRKLLDELNDNNDDDDESLSEADSDEFEDVPAPKRRKTLPQAEPDGEGEEEDDDDEEMDWEDAITQTAPSSTAKPEPEIGDISFTVKEDGSYTAPDAGVSVPGLGKKGPSKREKQVRTQTHCLHVQTLLWHNTVRNSWVNDREAQKTLVEGLPEGVKREVTRWREAMGTLSKEELEAKKKAAAARQKGRKGKKGKKGGGRDWNFDAEHLEQGVPNLSAGDPLLRLLKVLAAYWRKRFAITAPGLRKQGYMTIRRLGEEIKDWDKNKGDAQEHSERIEDIAGFRRLAKKCEGSRDVGAQLFCGLLRGLGLDTRMVANLQPAGLGWSKAEEANAKKPKKDRKDEKDEQESQKQEQKVKTEVNGSGKKFRQELKPEKPSRKSNRGNKAEPISLDDDSDSPLSSAPSDAEAEMIEIDDDDDESVVDVTPAIPKRKPNKNYDRDLAFPNYWVEVCSPASHKYIPVDPIVLSTIASNDELLQTFEPRGKKAEVGKQVMAYTIAFSSDGTAKDVTVRYLKKHQLPGKTKGTRMAVEKVPIYNRKGKVRRYEEYDWFRTVMSLYDRPENKRTAADELEETTDLKPQKPAKEDGKEVEKESLQWYKQSADFVLEQHLRREEAIKPGAKAVKTFTQGKGDKVKDHPVFKRSDVLACKTVESWHKEGRALKAGEHPMKLVPMRAVTLIRKREMEDAQRETGEKLKQGLYSVGQTDWIIPPPIEDGVIPKNAYGNMDVYVPTMVPEGAKHLPLKGSAKLCRKLGIDYAEACTGFEFGKQRAVPVLTGVVVAEEHVEMVRDAWRVEQAEVKRKEDVKRTAAALSSWRKMLLGLRVLERMHTEYAGSAGKEEEYNPFLARAKREEREDGGERAVDVGAEGDEFGGGGFFPEGYDEEEVPQQTGRRKAAEDDNTGEDGGFLVEEDHDNEVEAGGFLVEEMPQDAARASKGYAPTTPVSLQSMHNAADNANGEEVEDVKTEDTAAEEQLVSTALALHPRKRPTRAPRKQPTKATAKPAARPQARSEKTDVEDSSLSELEEASEQDKEDDSTEGPSDPDDTDTATPPPTTKSKATRKPASPKVQVTPRGKPTASTTRATRSAGTRNGNAKTAVRSKYFVASDSEDEAESKKGEEEEKEEEEEESEAEVVKPRRTTRRTSARV</sequence>
<feature type="compositionally biased region" description="Basic residues" evidence="6">
    <location>
        <begin position="1038"/>
        <end position="1051"/>
    </location>
</feature>
<dbReference type="Pfam" id="PF10403">
    <property type="entry name" value="BHD_1"/>
    <property type="match status" value="1"/>
</dbReference>
<keyword evidence="11" id="KW-1185">Reference proteome</keyword>
<dbReference type="InterPro" id="IPR038765">
    <property type="entry name" value="Papain-like_cys_pep_sf"/>
</dbReference>
<evidence type="ECO:0000259" key="9">
    <source>
        <dbReference type="SMART" id="SM01032"/>
    </source>
</evidence>
<dbReference type="InterPro" id="IPR036985">
    <property type="entry name" value="Transglutaminase-like_sf"/>
</dbReference>
<feature type="region of interest" description="Disordered" evidence="6">
    <location>
        <begin position="1"/>
        <end position="167"/>
    </location>
</feature>
<dbReference type="Gene3D" id="3.90.260.10">
    <property type="entry name" value="Transglutaminase-like"/>
    <property type="match status" value="1"/>
</dbReference>
<dbReference type="PANTHER" id="PTHR12135:SF2">
    <property type="entry name" value="DNA REPAIR PROTEIN RAD34"/>
    <property type="match status" value="1"/>
</dbReference>
<proteinExistence type="inferred from homology"/>
<feature type="domain" description="Rad4 beta-hairpin" evidence="9">
    <location>
        <begin position="773"/>
        <end position="847"/>
    </location>
</feature>
<evidence type="ECO:0000259" key="7">
    <source>
        <dbReference type="SMART" id="SM01030"/>
    </source>
</evidence>
<accession>A0A4U0TJQ4</accession>
<feature type="compositionally biased region" description="Basic residues" evidence="6">
    <location>
        <begin position="1191"/>
        <end position="1202"/>
    </location>
</feature>
<dbReference type="InterPro" id="IPR042488">
    <property type="entry name" value="Rad4_BHD3_sf"/>
</dbReference>
<dbReference type="InterPro" id="IPR004583">
    <property type="entry name" value="DNA_repair_Rad4"/>
</dbReference>
<dbReference type="GO" id="GO:0006298">
    <property type="term" value="P:mismatch repair"/>
    <property type="evidence" value="ECO:0007669"/>
    <property type="project" value="TreeGrafter"/>
</dbReference>
<feature type="region of interest" description="Disordered" evidence="6">
    <location>
        <begin position="620"/>
        <end position="645"/>
    </location>
</feature>
<feature type="compositionally biased region" description="Basic residues" evidence="6">
    <location>
        <begin position="237"/>
        <end position="254"/>
    </location>
</feature>
<feature type="compositionally biased region" description="Basic and acidic residues" evidence="6">
    <location>
        <begin position="48"/>
        <end position="63"/>
    </location>
</feature>
<dbReference type="GO" id="GO:0003684">
    <property type="term" value="F:damaged DNA binding"/>
    <property type="evidence" value="ECO:0007669"/>
    <property type="project" value="InterPro"/>
</dbReference>
<evidence type="ECO:0000256" key="3">
    <source>
        <dbReference type="ARBA" id="ARBA00022763"/>
    </source>
</evidence>
<evidence type="ECO:0000256" key="5">
    <source>
        <dbReference type="ARBA" id="ARBA00023242"/>
    </source>
</evidence>
<feature type="domain" description="Rad4 beta-hairpin" evidence="8">
    <location>
        <begin position="703"/>
        <end position="766"/>
    </location>
</feature>
<feature type="compositionally biased region" description="Acidic residues" evidence="6">
    <location>
        <begin position="1175"/>
        <end position="1186"/>
    </location>
</feature>
<name>A0A4U0TJQ4_9PEZI</name>
<evidence type="ECO:0000259" key="8">
    <source>
        <dbReference type="SMART" id="SM01031"/>
    </source>
</evidence>
<feature type="region of interest" description="Disordered" evidence="6">
    <location>
        <begin position="905"/>
        <end position="1202"/>
    </location>
</feature>
<comment type="similarity">
    <text evidence="2">Belongs to the XPC family.</text>
</comment>
<protein>
    <recommendedName>
        <fullName evidence="12">Rad4-domain-containing protein</fullName>
    </recommendedName>
</protein>
<dbReference type="OrthoDB" id="300780at2759"/>
<dbReference type="Gene3D" id="3.30.60.290">
    <property type="entry name" value="Rad4, beta-hairpin domain BHD2"/>
    <property type="match status" value="1"/>
</dbReference>
<evidence type="ECO:0000256" key="6">
    <source>
        <dbReference type="SAM" id="MobiDB-lite"/>
    </source>
</evidence>
<evidence type="ECO:0000256" key="4">
    <source>
        <dbReference type="ARBA" id="ARBA00023204"/>
    </source>
</evidence>
<dbReference type="Gene3D" id="2.20.20.110">
    <property type="entry name" value="Rad4, beta-hairpin domain BHD1"/>
    <property type="match status" value="1"/>
</dbReference>
<dbReference type="GO" id="GO:0071942">
    <property type="term" value="C:XPC complex"/>
    <property type="evidence" value="ECO:0007669"/>
    <property type="project" value="TreeGrafter"/>
</dbReference>
<feature type="compositionally biased region" description="Basic and acidic residues" evidence="6">
    <location>
        <begin position="383"/>
        <end position="414"/>
    </location>
</feature>
<feature type="domain" description="Rad4 beta-hairpin" evidence="7">
    <location>
        <begin position="644"/>
        <end position="701"/>
    </location>
</feature>
<evidence type="ECO:0008006" key="12">
    <source>
        <dbReference type="Google" id="ProtNLM"/>
    </source>
</evidence>
<dbReference type="GO" id="GO:0005737">
    <property type="term" value="C:cytoplasm"/>
    <property type="evidence" value="ECO:0007669"/>
    <property type="project" value="TreeGrafter"/>
</dbReference>
<dbReference type="Pfam" id="PF10405">
    <property type="entry name" value="BHD_3"/>
    <property type="match status" value="1"/>
</dbReference>
<feature type="compositionally biased region" description="Low complexity" evidence="6">
    <location>
        <begin position="1132"/>
        <end position="1145"/>
    </location>
</feature>
<organism evidence="10 11">
    <name type="scientific">Salinomyces thailandicus</name>
    <dbReference type="NCBI Taxonomy" id="706561"/>
    <lineage>
        <taxon>Eukaryota</taxon>
        <taxon>Fungi</taxon>
        <taxon>Dikarya</taxon>
        <taxon>Ascomycota</taxon>
        <taxon>Pezizomycotina</taxon>
        <taxon>Dothideomycetes</taxon>
        <taxon>Dothideomycetidae</taxon>
        <taxon>Mycosphaerellales</taxon>
        <taxon>Teratosphaeriaceae</taxon>
        <taxon>Salinomyces</taxon>
    </lineage>
</organism>
<feature type="compositionally biased region" description="Polar residues" evidence="6">
    <location>
        <begin position="121"/>
        <end position="130"/>
    </location>
</feature>
<feature type="compositionally biased region" description="Basic and acidic residues" evidence="6">
    <location>
        <begin position="905"/>
        <end position="917"/>
    </location>
</feature>
<dbReference type="InterPro" id="IPR018328">
    <property type="entry name" value="Rad4_beta-hairpin_dom3"/>
</dbReference>
<comment type="subcellular location">
    <subcellularLocation>
        <location evidence="1">Nucleus</location>
    </subcellularLocation>
</comment>
<reference evidence="10 11" key="1">
    <citation type="submission" date="2017-03" db="EMBL/GenBank/DDBJ databases">
        <title>Genomes of endolithic fungi from Antarctica.</title>
        <authorList>
            <person name="Coleine C."/>
            <person name="Masonjones S."/>
            <person name="Stajich J.E."/>
        </authorList>
    </citation>
    <scope>NUCLEOTIDE SEQUENCE [LARGE SCALE GENOMIC DNA]</scope>
    <source>
        <strain evidence="10 11">CCFEE 6315</strain>
    </source>
</reference>
<comment type="caution">
    <text evidence="10">The sequence shown here is derived from an EMBL/GenBank/DDBJ whole genome shotgun (WGS) entry which is preliminary data.</text>
</comment>
<dbReference type="Proteomes" id="UP000308549">
    <property type="component" value="Unassembled WGS sequence"/>
</dbReference>
<dbReference type="PANTHER" id="PTHR12135">
    <property type="entry name" value="DNA REPAIR PROTEIN XP-C / RAD4"/>
    <property type="match status" value="1"/>
</dbReference>
<dbReference type="SMART" id="SM01030">
    <property type="entry name" value="BHD_1"/>
    <property type="match status" value="1"/>
</dbReference>